<dbReference type="Pfam" id="PF08212">
    <property type="entry name" value="Lipocalin_2"/>
    <property type="match status" value="1"/>
</dbReference>
<feature type="region of interest" description="Disordered" evidence="2">
    <location>
        <begin position="289"/>
        <end position="352"/>
    </location>
</feature>
<dbReference type="GO" id="GO:0000302">
    <property type="term" value="P:response to reactive oxygen species"/>
    <property type="evidence" value="ECO:0007669"/>
    <property type="project" value="TreeGrafter"/>
</dbReference>
<dbReference type="AlphaFoldDB" id="A0A0C9R4U6"/>
<keyword evidence="1" id="KW-1015">Disulfide bond</keyword>
<evidence type="ECO:0000313" key="6">
    <source>
        <dbReference type="Proteomes" id="UP000694866"/>
    </source>
</evidence>
<dbReference type="EMBL" id="GBYB01011314">
    <property type="protein sequence ID" value="JAG81081.1"/>
    <property type="molecule type" value="Transcribed_RNA"/>
</dbReference>
<dbReference type="FunFam" id="2.40.128.20:FF:000026">
    <property type="entry name" value="Apolipoprotein D-like Protein"/>
    <property type="match status" value="1"/>
</dbReference>
<dbReference type="PRINTS" id="PR01273">
    <property type="entry name" value="INVTBRTCOLOR"/>
</dbReference>
<evidence type="ECO:0000256" key="3">
    <source>
        <dbReference type="SAM" id="SignalP"/>
    </source>
</evidence>
<feature type="signal peptide" evidence="3">
    <location>
        <begin position="1"/>
        <end position="17"/>
    </location>
</feature>
<dbReference type="PROSITE" id="PS00213">
    <property type="entry name" value="LIPOCALIN"/>
    <property type="match status" value="1"/>
</dbReference>
<dbReference type="SUPFAM" id="SSF50814">
    <property type="entry name" value="Lipocalins"/>
    <property type="match status" value="1"/>
</dbReference>
<dbReference type="InterPro" id="IPR012674">
    <property type="entry name" value="Calycin"/>
</dbReference>
<evidence type="ECO:0000313" key="7">
    <source>
        <dbReference type="RefSeq" id="XP_011307795.1"/>
    </source>
</evidence>
<feature type="chain" id="PRO_5044541598" evidence="3">
    <location>
        <begin position="18"/>
        <end position="352"/>
    </location>
</feature>
<dbReference type="GO" id="GO:0031409">
    <property type="term" value="F:pigment binding"/>
    <property type="evidence" value="ECO:0007669"/>
    <property type="project" value="InterPro"/>
</dbReference>
<dbReference type="Gene3D" id="2.40.128.20">
    <property type="match status" value="1"/>
</dbReference>
<keyword evidence="6" id="KW-1185">Reference proteome</keyword>
<sequence>MLKQFLLVLSALALAGAQVPSLGWCPEYVPMANFDIAKFLGVWYEAERYFQLSEVVSRCVMANYTRGNDGKLRVSNEVTNRFTGIKRVLEGEIKPSASKAEEGKLHVKYTTVPLTPETSYAVLETDYKNYAVLWSCTGIGPVNAQNAWLMTRQRRPVGEILQKAYGVLDKYKISKTFFVKTDQNDCAYLDSPPPVETTIEEQNQADHVEEVSEGENLRSAIIPDAPEIIIQTRKAELAEQAKESKLEVVKEPAEHLKAETIKEEPVLTEVVKEESKPETVPEVILKTAEIKESTPAKEQPVKQPVKQPVNQPEPVEQAQNAEPVLSEPENLQAADQSTELPKEPQKIIEAKS</sequence>
<dbReference type="InterPro" id="IPR003057">
    <property type="entry name" value="Invtbrt_color"/>
</dbReference>
<evidence type="ECO:0000259" key="4">
    <source>
        <dbReference type="Pfam" id="PF08212"/>
    </source>
</evidence>
<feature type="domain" description="Lipocalin/cytosolic fatty-acid binding" evidence="4">
    <location>
        <begin position="35"/>
        <end position="153"/>
    </location>
</feature>
<dbReference type="PANTHER" id="PTHR10612:SF34">
    <property type="entry name" value="APOLIPOPROTEIN D"/>
    <property type="match status" value="1"/>
</dbReference>
<protein>
    <submittedName>
        <fullName evidence="5">APOD_2 protein</fullName>
    </submittedName>
    <submittedName>
        <fullName evidence="7">Apolipoprotein D</fullName>
    </submittedName>
</protein>
<name>A0A0C9R4U6_9HYME</name>
<dbReference type="PANTHER" id="PTHR10612">
    <property type="entry name" value="APOLIPOPROTEIN D"/>
    <property type="match status" value="1"/>
</dbReference>
<dbReference type="GeneID" id="105269341"/>
<accession>A0A0C9R4U6</accession>
<evidence type="ECO:0000313" key="5">
    <source>
        <dbReference type="EMBL" id="JAG81081.1"/>
    </source>
</evidence>
<evidence type="ECO:0000256" key="2">
    <source>
        <dbReference type="SAM" id="MobiDB-lite"/>
    </source>
</evidence>
<gene>
    <name evidence="5" type="primary">APOD_2</name>
    <name evidence="7" type="synonym">LOC105269341</name>
    <name evidence="5" type="ORF">g.60285</name>
</gene>
<dbReference type="InterPro" id="IPR000566">
    <property type="entry name" value="Lipocln_cytosolic_FA-bd_dom"/>
</dbReference>
<evidence type="ECO:0000256" key="1">
    <source>
        <dbReference type="ARBA" id="ARBA00023157"/>
    </source>
</evidence>
<dbReference type="GO" id="GO:0006629">
    <property type="term" value="P:lipid metabolic process"/>
    <property type="evidence" value="ECO:0007669"/>
    <property type="project" value="TreeGrafter"/>
</dbReference>
<keyword evidence="3" id="KW-0732">Signal</keyword>
<dbReference type="GO" id="GO:0005737">
    <property type="term" value="C:cytoplasm"/>
    <property type="evidence" value="ECO:0007669"/>
    <property type="project" value="TreeGrafter"/>
</dbReference>
<reference evidence="7" key="2">
    <citation type="submission" date="2025-04" db="UniProtKB">
        <authorList>
            <consortium name="RefSeq"/>
        </authorList>
    </citation>
    <scope>IDENTIFICATION</scope>
    <source>
        <strain evidence="7">USDA-PBARC FA_bdor</strain>
        <tissue evidence="7">Whole organism</tissue>
    </source>
</reference>
<reference evidence="5" key="1">
    <citation type="submission" date="2015-01" db="EMBL/GenBank/DDBJ databases">
        <title>Transcriptome Assembly of Fopius arisanus.</title>
        <authorList>
            <person name="Geib S."/>
        </authorList>
    </citation>
    <scope>NUCLEOTIDE SEQUENCE</scope>
</reference>
<feature type="compositionally biased region" description="Basic and acidic residues" evidence="2">
    <location>
        <begin position="340"/>
        <end position="352"/>
    </location>
</feature>
<dbReference type="Proteomes" id="UP000694866">
    <property type="component" value="Unplaced"/>
</dbReference>
<dbReference type="RefSeq" id="XP_011307795.1">
    <property type="nucleotide sequence ID" value="XM_011309493.1"/>
</dbReference>
<proteinExistence type="predicted"/>
<dbReference type="InterPro" id="IPR022272">
    <property type="entry name" value="Lipocalin_CS"/>
</dbReference>
<organism evidence="5">
    <name type="scientific">Fopius arisanus</name>
    <dbReference type="NCBI Taxonomy" id="64838"/>
    <lineage>
        <taxon>Eukaryota</taxon>
        <taxon>Metazoa</taxon>
        <taxon>Ecdysozoa</taxon>
        <taxon>Arthropoda</taxon>
        <taxon>Hexapoda</taxon>
        <taxon>Insecta</taxon>
        <taxon>Pterygota</taxon>
        <taxon>Neoptera</taxon>
        <taxon>Endopterygota</taxon>
        <taxon>Hymenoptera</taxon>
        <taxon>Apocrita</taxon>
        <taxon>Ichneumonoidea</taxon>
        <taxon>Braconidae</taxon>
        <taxon>Opiinae</taxon>
        <taxon>Fopius</taxon>
    </lineage>
</organism>
<accession>A0A9R1TEC3</accession>
<dbReference type="KEGG" id="fas:105269341"/>
<dbReference type="OrthoDB" id="565904at2759"/>